<evidence type="ECO:0000313" key="3">
    <source>
        <dbReference type="Proteomes" id="UP000198287"/>
    </source>
</evidence>
<dbReference type="Proteomes" id="UP000198287">
    <property type="component" value="Unassembled WGS sequence"/>
</dbReference>
<dbReference type="OMA" id="NNIWISI"/>
<dbReference type="GO" id="GO:0006357">
    <property type="term" value="P:regulation of transcription by RNA polymerase II"/>
    <property type="evidence" value="ECO:0007669"/>
    <property type="project" value="InterPro"/>
</dbReference>
<gene>
    <name evidence="2" type="ORF">Fcan01_17082</name>
</gene>
<dbReference type="SUPFAM" id="SSF53098">
    <property type="entry name" value="Ribonuclease H-like"/>
    <property type="match status" value="1"/>
</dbReference>
<dbReference type="STRING" id="158441.A0A226DRV8"/>
<evidence type="ECO:0000313" key="2">
    <source>
        <dbReference type="EMBL" id="OXA47800.1"/>
    </source>
</evidence>
<proteinExistence type="predicted"/>
<dbReference type="EMBL" id="LNIX01000012">
    <property type="protein sequence ID" value="OXA47800.1"/>
    <property type="molecule type" value="Genomic_DNA"/>
</dbReference>
<dbReference type="PANTHER" id="PTHR32344">
    <property type="entry name" value="U1-TYPE DOMAIN-CONTAINING PROTEIN"/>
    <property type="match status" value="1"/>
</dbReference>
<dbReference type="GO" id="GO:0005634">
    <property type="term" value="C:nucleus"/>
    <property type="evidence" value="ECO:0007669"/>
    <property type="project" value="InterPro"/>
</dbReference>
<feature type="domain" description="DUF659" evidence="1">
    <location>
        <begin position="123"/>
        <end position="281"/>
    </location>
</feature>
<protein>
    <submittedName>
        <fullName evidence="2">CGG triplet repeat-binding protein 1</fullName>
    </submittedName>
</protein>
<dbReference type="PANTHER" id="PTHR32344:SF1">
    <property type="entry name" value="U1-TYPE DOMAIN-CONTAINING PROTEIN"/>
    <property type="match status" value="1"/>
</dbReference>
<evidence type="ECO:0000259" key="1">
    <source>
        <dbReference type="Pfam" id="PF04937"/>
    </source>
</evidence>
<dbReference type="AlphaFoldDB" id="A0A226DRV8"/>
<dbReference type="InterPro" id="IPR033375">
    <property type="entry name" value="Cggbp1"/>
</dbReference>
<organism evidence="2 3">
    <name type="scientific">Folsomia candida</name>
    <name type="common">Springtail</name>
    <dbReference type="NCBI Taxonomy" id="158441"/>
    <lineage>
        <taxon>Eukaryota</taxon>
        <taxon>Metazoa</taxon>
        <taxon>Ecdysozoa</taxon>
        <taxon>Arthropoda</taxon>
        <taxon>Hexapoda</taxon>
        <taxon>Collembola</taxon>
        <taxon>Entomobryomorpha</taxon>
        <taxon>Isotomoidea</taxon>
        <taxon>Isotomidae</taxon>
        <taxon>Proisotominae</taxon>
        <taxon>Folsomia</taxon>
    </lineage>
</organism>
<comment type="caution">
    <text evidence="2">The sequence shown here is derived from an EMBL/GenBank/DDBJ whole genome shotgun (WGS) entry which is preliminary data.</text>
</comment>
<dbReference type="InterPro" id="IPR012337">
    <property type="entry name" value="RNaseH-like_sf"/>
</dbReference>
<reference evidence="2 3" key="1">
    <citation type="submission" date="2015-12" db="EMBL/GenBank/DDBJ databases">
        <title>The genome of Folsomia candida.</title>
        <authorList>
            <person name="Faddeeva A."/>
            <person name="Derks M.F."/>
            <person name="Anvar Y."/>
            <person name="Smit S."/>
            <person name="Van Straalen N."/>
            <person name="Roelofs D."/>
        </authorList>
    </citation>
    <scope>NUCLEOTIDE SEQUENCE [LARGE SCALE GENOMIC DNA]</scope>
    <source>
        <strain evidence="2 3">VU population</strain>
        <tissue evidence="2">Whole body</tissue>
    </source>
</reference>
<dbReference type="GO" id="GO:0003690">
    <property type="term" value="F:double-stranded DNA binding"/>
    <property type="evidence" value="ECO:0007669"/>
    <property type="project" value="InterPro"/>
</dbReference>
<keyword evidence="3" id="KW-1185">Reference proteome</keyword>
<sequence length="499" mass="56706">MGKQKTDHKSLHAGWIQDLKVANIIKIDGAKLVCLACQSNFTFKQKSQLEQHIKTSKHENLAKKFAMDPQRQILLSEAVESQSNKPFYKNMCQAFISAGIPWKKLQNPVLQNFLQTYTGRAIPDESTLRKNYLPQIYAEAIEEIIRDVGTNPIWLSVDETTDACGRYIANVLIGSLKKDEPSKSHLICSKQLEKTNNATVTKLVLDSLQMLWPGCKQDQIEAKFLLFITDGVQYMLKAGKNLKVIYTKLLHVTCLAHGVNRVAEQIRSLFPDVDKFVANMKTAFKKAPSRIAIYKEKCPDLPLPPNPVITRWGTWLKATEFYAQHFNEMKDIIETINNDAASVNTLITMIQSDDLPRNLAFISLNYTFLAEKFTEFQEHGGSLHQTLQYLDEIENKLLKVNGHIGKAVIEKCRTVISKNPDLEKLKQISSILEGQSDEELPAELNPAEVAAFNYAPLTSVETERSFSMHKFLLSDRRQKITPENLEMELVSRYESLTED</sequence>
<dbReference type="Pfam" id="PF04937">
    <property type="entry name" value="DUF659"/>
    <property type="match status" value="1"/>
</dbReference>
<name>A0A226DRV8_FOLCA</name>
<dbReference type="InterPro" id="IPR007021">
    <property type="entry name" value="DUF659"/>
</dbReference>
<accession>A0A226DRV8</accession>